<evidence type="ECO:0000256" key="8">
    <source>
        <dbReference type="SAM" id="MobiDB-lite"/>
    </source>
</evidence>
<keyword evidence="3" id="KW-0254">Endocytosis</keyword>
<keyword evidence="5" id="KW-0168">Coated pit</keyword>
<dbReference type="PROSITE" id="PS51072">
    <property type="entry name" value="MHD"/>
    <property type="match status" value="1"/>
</dbReference>
<dbReference type="GO" id="GO:0005886">
    <property type="term" value="C:plasma membrane"/>
    <property type="evidence" value="ECO:0007669"/>
    <property type="project" value="TreeGrafter"/>
</dbReference>
<dbReference type="Gene3D" id="1.20.1270.60">
    <property type="entry name" value="Arfaptin homology (AH) domain/BAR domain"/>
    <property type="match status" value="1"/>
</dbReference>
<evidence type="ECO:0000259" key="9">
    <source>
        <dbReference type="PROSITE" id="PS51072"/>
    </source>
</evidence>
<feature type="compositionally biased region" description="Low complexity" evidence="8">
    <location>
        <begin position="582"/>
        <end position="597"/>
    </location>
</feature>
<dbReference type="EMBL" id="LNIX01000006">
    <property type="protein sequence ID" value="OXA52607.1"/>
    <property type="molecule type" value="Genomic_DNA"/>
</dbReference>
<feature type="compositionally biased region" description="Basic residues" evidence="8">
    <location>
        <begin position="394"/>
        <end position="404"/>
    </location>
</feature>
<evidence type="ECO:0000256" key="3">
    <source>
        <dbReference type="ARBA" id="ARBA00022583"/>
    </source>
</evidence>
<dbReference type="SMART" id="SM00055">
    <property type="entry name" value="FCH"/>
    <property type="match status" value="1"/>
</dbReference>
<dbReference type="GO" id="GO:0072583">
    <property type="term" value="P:clathrin-dependent endocytosis"/>
    <property type="evidence" value="ECO:0007669"/>
    <property type="project" value="TreeGrafter"/>
</dbReference>
<feature type="compositionally biased region" description="Polar residues" evidence="8">
    <location>
        <begin position="521"/>
        <end position="538"/>
    </location>
</feature>
<dbReference type="Proteomes" id="UP000198287">
    <property type="component" value="Unassembled WGS sequence"/>
</dbReference>
<feature type="compositionally biased region" description="Polar residues" evidence="8">
    <location>
        <begin position="368"/>
        <end position="384"/>
    </location>
</feature>
<comment type="similarity">
    <text evidence="2">Belongs to the FCHO family.</text>
</comment>
<dbReference type="InterPro" id="IPR054713">
    <property type="entry name" value="GMIP/FCHO2-like_FCH"/>
</dbReference>
<dbReference type="InterPro" id="IPR028565">
    <property type="entry name" value="MHD"/>
</dbReference>
<dbReference type="OrthoDB" id="5593455at2759"/>
<dbReference type="AlphaFoldDB" id="A0A226E6M7"/>
<evidence type="ECO:0000256" key="4">
    <source>
        <dbReference type="ARBA" id="ARBA00023054"/>
    </source>
</evidence>
<comment type="subcellular location">
    <subcellularLocation>
        <location evidence="1">Membrane</location>
        <location evidence="1">Clathrin-coated pit</location>
        <topology evidence="1">Peripheral membrane protein</topology>
        <orientation evidence="1">Cytoplasmic side</orientation>
    </subcellularLocation>
</comment>
<dbReference type="InterPro" id="IPR031160">
    <property type="entry name" value="F_BAR_dom"/>
</dbReference>
<dbReference type="GO" id="GO:0030136">
    <property type="term" value="C:clathrin-coated vesicle"/>
    <property type="evidence" value="ECO:0007669"/>
    <property type="project" value="TreeGrafter"/>
</dbReference>
<gene>
    <name evidence="11" type="ORF">Fcan01_12669</name>
</gene>
<evidence type="ECO:0000313" key="11">
    <source>
        <dbReference type="EMBL" id="OXA52607.1"/>
    </source>
</evidence>
<keyword evidence="5" id="KW-0472">Membrane</keyword>
<dbReference type="InterPro" id="IPR018808">
    <property type="entry name" value="Muniscin_C"/>
</dbReference>
<dbReference type="STRING" id="158441.A0A226E6M7"/>
<dbReference type="GO" id="GO:0048268">
    <property type="term" value="P:clathrin coat assembly"/>
    <property type="evidence" value="ECO:0007669"/>
    <property type="project" value="TreeGrafter"/>
</dbReference>
<keyword evidence="12" id="KW-1185">Reference proteome</keyword>
<feature type="domain" description="MHD" evidence="9">
    <location>
        <begin position="657"/>
        <end position="936"/>
    </location>
</feature>
<evidence type="ECO:0000256" key="1">
    <source>
        <dbReference type="ARBA" id="ARBA00004283"/>
    </source>
</evidence>
<feature type="coiled-coil region" evidence="7">
    <location>
        <begin position="88"/>
        <end position="119"/>
    </location>
</feature>
<evidence type="ECO:0000256" key="7">
    <source>
        <dbReference type="SAM" id="Coils"/>
    </source>
</evidence>
<feature type="region of interest" description="Disordered" evidence="8">
    <location>
        <begin position="517"/>
        <end position="556"/>
    </location>
</feature>
<keyword evidence="4 6" id="KW-0175">Coiled coil</keyword>
<protein>
    <submittedName>
        <fullName evidence="11">F-BAR domain only protein 2</fullName>
    </submittedName>
</protein>
<feature type="compositionally biased region" description="Basic and acidic residues" evidence="8">
    <location>
        <begin position="405"/>
        <end position="415"/>
    </location>
</feature>
<name>A0A226E6M7_FOLCA</name>
<feature type="region of interest" description="Disordered" evidence="8">
    <location>
        <begin position="280"/>
        <end position="311"/>
    </location>
</feature>
<dbReference type="InterPro" id="IPR027267">
    <property type="entry name" value="AH/BAR_dom_sf"/>
</dbReference>
<dbReference type="InterPro" id="IPR001060">
    <property type="entry name" value="FCH_dom"/>
</dbReference>
<dbReference type="SUPFAM" id="SSF103657">
    <property type="entry name" value="BAR/IMD domain-like"/>
    <property type="match status" value="1"/>
</dbReference>
<organism evidence="11 12">
    <name type="scientific">Folsomia candida</name>
    <name type="common">Springtail</name>
    <dbReference type="NCBI Taxonomy" id="158441"/>
    <lineage>
        <taxon>Eukaryota</taxon>
        <taxon>Metazoa</taxon>
        <taxon>Ecdysozoa</taxon>
        <taxon>Arthropoda</taxon>
        <taxon>Hexapoda</taxon>
        <taxon>Collembola</taxon>
        <taxon>Entomobryomorpha</taxon>
        <taxon>Isotomoidea</taxon>
        <taxon>Isotomidae</taxon>
        <taxon>Proisotominae</taxon>
        <taxon>Folsomia</taxon>
    </lineage>
</organism>
<proteinExistence type="inferred from homology"/>
<dbReference type="PANTHER" id="PTHR23065:SF15">
    <property type="entry name" value="AT02057P"/>
    <property type="match status" value="1"/>
</dbReference>
<dbReference type="PROSITE" id="PS51741">
    <property type="entry name" value="F_BAR"/>
    <property type="match status" value="1"/>
</dbReference>
<feature type="region of interest" description="Disordered" evidence="8">
    <location>
        <begin position="582"/>
        <end position="606"/>
    </location>
</feature>
<comment type="caution">
    <text evidence="11">The sequence shown here is derived from an EMBL/GenBank/DDBJ whole genome shotgun (WGS) entry which is preliminary data.</text>
</comment>
<feature type="region of interest" description="Disordered" evidence="8">
    <location>
        <begin position="368"/>
        <end position="468"/>
    </location>
</feature>
<reference evidence="11 12" key="1">
    <citation type="submission" date="2015-12" db="EMBL/GenBank/DDBJ databases">
        <title>The genome of Folsomia candida.</title>
        <authorList>
            <person name="Faddeeva A."/>
            <person name="Derks M.F."/>
            <person name="Anvar Y."/>
            <person name="Smit S."/>
            <person name="Van Straalen N."/>
            <person name="Roelofs D."/>
        </authorList>
    </citation>
    <scope>NUCLEOTIDE SEQUENCE [LARGE SCALE GENOMIC DNA]</scope>
    <source>
        <strain evidence="11 12">VU population</strain>
        <tissue evidence="11">Whole body</tissue>
    </source>
</reference>
<sequence length="956" mass="106257">MTVDFSDHFWGEGPKNSGVDVLFQNLKYGVTTSRDVGDFLRERSTLEESHSRALGKLAKTASNGCSQGSFSPLWQFLKTSSEKLASAHVQMAQKVDELMKELSKYADELQKKHKSVKEDEASTIEAVQMYQNSKSMVSKTKAIYMQRFVEFEKCQKDNMSQKETEKADVKMRKAHEEYKSWVEKYQICTEDYLVKFSKACQRFQNLEAIYLKQMKDFLNSYATLMENNHEVIGQIHVEFREMCSQLSVEELLLKFVTHKATGKDRPSALDIAEDVLPTADAISQRSGSSEDKSSIDRAPIPSEKKREGNSDKFVSSDDFFQFKRGSRRTTSLLSQLNLFIPQSQQGYKGTNSNPSRGIDFPNLELSSVSGQVKSNSKPSSTTARSPPRGSKWFLRGRNKGKKKDKKNEQSEKDDKSDGDDKEVNHKPAAAEEVDDEGYSVRPQQLGWETEKNNFYSSSDTDSDEEPERRLHVEIKPLTNGTAPLSASVDELRTTIENITLSPMGLNGRRMNIEVENKMKRSQSVSQQIGGPSSPSTHPYTPLSPPIVPTSTNQNNNTTSRYADLGDLFAEVGEIQPSSVFTNATTRTRSTPTPSGTAIPRPSSRPQMSQMLNQRNINTPSPSIVSRADSVSSIDSRNIGHFTGSRGPSPLTLGMHDATPLAVAFHEIIHAYFKGNDETKCQIKMTGDMMVSFPAGIIQVFANNPSPAQLKFKVRSKQLLKNLESKPDLVQVESDGNELTFEFKMSALISILKSQAEKNPSASYFNVDIFKYQIQPKPGAASCPLHLVAFWKCEEKQTDLRIDYKYNSHATEIISSETLPNLKGDSAGATLLQVCIAAPVDGGVKSLQSKPTGQWYPTSNRACWKIPSLSSTSENLGVGSLRARFEITSGPSSRGTIAAQFSCESCTLSGSDFELMTPAYRVSLVKKRFVSGKYICDAEDTSHRYSTLPPDSPSFQA</sequence>
<evidence type="ECO:0000256" key="6">
    <source>
        <dbReference type="PROSITE-ProRule" id="PRU01077"/>
    </source>
</evidence>
<evidence type="ECO:0000259" key="10">
    <source>
        <dbReference type="PROSITE" id="PS51741"/>
    </source>
</evidence>
<evidence type="ECO:0000256" key="5">
    <source>
        <dbReference type="ARBA" id="ARBA00023176"/>
    </source>
</evidence>
<dbReference type="OMA" id="NEYIHAW"/>
<evidence type="ECO:0000256" key="2">
    <source>
        <dbReference type="ARBA" id="ARBA00011064"/>
    </source>
</evidence>
<dbReference type="Pfam" id="PF10291">
    <property type="entry name" value="muHD"/>
    <property type="match status" value="1"/>
</dbReference>
<dbReference type="GO" id="GO:0005905">
    <property type="term" value="C:clathrin-coated pit"/>
    <property type="evidence" value="ECO:0007669"/>
    <property type="project" value="UniProtKB-SubCell"/>
</dbReference>
<feature type="domain" description="F-BAR" evidence="10">
    <location>
        <begin position="3"/>
        <end position="251"/>
    </location>
</feature>
<dbReference type="Pfam" id="PF22699">
    <property type="entry name" value="GMIP-like_FCH"/>
    <property type="match status" value="1"/>
</dbReference>
<evidence type="ECO:0000313" key="12">
    <source>
        <dbReference type="Proteomes" id="UP000198287"/>
    </source>
</evidence>
<accession>A0A226E6M7</accession>
<dbReference type="PANTHER" id="PTHR23065">
    <property type="entry name" value="PROLINE-SERINE-THREONINE PHOSPHATASE INTERACTING PROTEIN 1"/>
    <property type="match status" value="1"/>
</dbReference>